<accession>A0A178HGZ9</accession>
<dbReference type="AlphaFoldDB" id="A0A178HGZ9"/>
<keyword evidence="3" id="KW-1185">Reference proteome</keyword>
<evidence type="ECO:0000313" key="3">
    <source>
        <dbReference type="Proteomes" id="UP000326476"/>
    </source>
</evidence>
<dbReference type="EMBL" id="VYVN01000018">
    <property type="protein sequence ID" value="KAA9239215.1"/>
    <property type="molecule type" value="Genomic_DNA"/>
</dbReference>
<evidence type="ECO:0000313" key="2">
    <source>
        <dbReference type="EMBL" id="KAA9239215.1"/>
    </source>
</evidence>
<proteinExistence type="inferred from homology"/>
<dbReference type="InterPro" id="IPR007612">
    <property type="entry name" value="LOR"/>
</dbReference>
<dbReference type="Pfam" id="PF04525">
    <property type="entry name" value="LOR"/>
    <property type="match status" value="1"/>
</dbReference>
<name>A0A178HGZ9_9LACT</name>
<gene>
    <name evidence="2" type="ORF">F6I34_07025</name>
</gene>
<organism evidence="2 3">
    <name type="scientific">Aerococcus tenax</name>
    <dbReference type="NCBI Taxonomy" id="3078812"/>
    <lineage>
        <taxon>Bacteria</taxon>
        <taxon>Bacillati</taxon>
        <taxon>Bacillota</taxon>
        <taxon>Bacilli</taxon>
        <taxon>Lactobacillales</taxon>
        <taxon>Aerococcaceae</taxon>
        <taxon>Aerococcus</taxon>
    </lineage>
</organism>
<comment type="similarity">
    <text evidence="1">Belongs to the LOR family.</text>
</comment>
<dbReference type="Gene3D" id="2.40.160.200">
    <property type="entry name" value="LURP1-related"/>
    <property type="match status" value="1"/>
</dbReference>
<protein>
    <submittedName>
        <fullName evidence="2">Uncharacterized protein</fullName>
    </submittedName>
</protein>
<evidence type="ECO:0000256" key="1">
    <source>
        <dbReference type="ARBA" id="ARBA00005437"/>
    </source>
</evidence>
<dbReference type="InterPro" id="IPR038595">
    <property type="entry name" value="LOR_sf"/>
</dbReference>
<dbReference type="Proteomes" id="UP000326476">
    <property type="component" value="Unassembled WGS sequence"/>
</dbReference>
<reference evidence="3" key="1">
    <citation type="submission" date="2019-09" db="EMBL/GenBank/DDBJ databases">
        <title>Draft genome sequence assemblies of isolates from the urinary tract.</title>
        <authorList>
            <person name="Mores C.R."/>
            <person name="Putonti C."/>
            <person name="Wolfe A.J."/>
        </authorList>
    </citation>
    <scope>NUCLEOTIDE SEQUENCE [LARGE SCALE GENOMIC DNA]</scope>
    <source>
        <strain evidence="3">UMB8614</strain>
    </source>
</reference>
<sequence length="162" mass="19024">MRRLYIKQRIFKITDHYNIKDDQGQVCYRVDEDFKFFGHKVKVSDPQGQPLFEINRKLFKIFSEYQIKFVDGSQVTIKDRLSFFRRKVKISSPDYNLDLKGNFLDNNFALTLDGEKIGSINHKIFAIRDTFVLDVYDEDYEAVMVGLAIALDNMMDNEEAAD</sequence>
<dbReference type="RefSeq" id="WP_064292709.1">
    <property type="nucleotide sequence ID" value="NZ_CAJHOY010000002.1"/>
</dbReference>
<dbReference type="SUPFAM" id="SSF54518">
    <property type="entry name" value="Tubby C-terminal domain-like"/>
    <property type="match status" value="1"/>
</dbReference>
<comment type="caution">
    <text evidence="2">The sequence shown here is derived from an EMBL/GenBank/DDBJ whole genome shotgun (WGS) entry which is preliminary data.</text>
</comment>
<dbReference type="InterPro" id="IPR025659">
    <property type="entry name" value="Tubby-like_C"/>
</dbReference>
<dbReference type="GeneID" id="89334351"/>